<dbReference type="SUPFAM" id="SSF48371">
    <property type="entry name" value="ARM repeat"/>
    <property type="match status" value="2"/>
</dbReference>
<dbReference type="InterPro" id="IPR004155">
    <property type="entry name" value="PBS_lyase_HEAT"/>
</dbReference>
<dbReference type="PANTHER" id="PTHR12697">
    <property type="entry name" value="PBS LYASE HEAT-LIKE PROTEIN"/>
    <property type="match status" value="1"/>
</dbReference>
<dbReference type="GO" id="GO:0016491">
    <property type="term" value="F:oxidoreductase activity"/>
    <property type="evidence" value="ECO:0007669"/>
    <property type="project" value="TreeGrafter"/>
</dbReference>
<evidence type="ECO:0000313" key="2">
    <source>
        <dbReference type="EMBL" id="RKX69483.1"/>
    </source>
</evidence>
<dbReference type="Pfam" id="PF03130">
    <property type="entry name" value="HEAT_PBS"/>
    <property type="match status" value="1"/>
</dbReference>
<dbReference type="InterPro" id="IPR011989">
    <property type="entry name" value="ARM-like"/>
</dbReference>
<reference evidence="2 3" key="1">
    <citation type="submission" date="2018-06" db="EMBL/GenBank/DDBJ databases">
        <title>Extensive metabolic versatility and redundancy in microbially diverse, dynamic hydrothermal sediments.</title>
        <authorList>
            <person name="Dombrowski N."/>
            <person name="Teske A."/>
            <person name="Baker B.J."/>
        </authorList>
    </citation>
    <scope>NUCLEOTIDE SEQUENCE [LARGE SCALE GENOMIC DNA]</scope>
    <source>
        <strain evidence="2">B36_G15</strain>
    </source>
</reference>
<dbReference type="InterPro" id="IPR021133">
    <property type="entry name" value="HEAT_type_2"/>
</dbReference>
<organism evidence="2 3">
    <name type="scientific">candidate division WOR-3 bacterium</name>
    <dbReference type="NCBI Taxonomy" id="2052148"/>
    <lineage>
        <taxon>Bacteria</taxon>
        <taxon>Bacteria division WOR-3</taxon>
    </lineage>
</organism>
<dbReference type="InterPro" id="IPR016024">
    <property type="entry name" value="ARM-type_fold"/>
</dbReference>
<gene>
    <name evidence="2" type="ORF">DRP53_08075</name>
</gene>
<name>A0A660SFR9_UNCW3</name>
<proteinExistence type="predicted"/>
<dbReference type="AlphaFoldDB" id="A0A660SFR9"/>
<comment type="function">
    <text evidence="1">Catalyzes the hydroxylation of the N(6)-(4-aminobutyl)-L-lysine intermediate produced by deoxyhypusine synthase/DHPS on a critical lysine of the eukaryotic translation initiation factor 5A/eIF-5A. This is the second step of the post-translational modification of that lysine into an unusual amino acid residue named hypusine. Hypusination is unique to mature eIF-5A factor and is essential for its function.</text>
</comment>
<accession>A0A660SFR9</accession>
<dbReference type="EMBL" id="QNBE01000082">
    <property type="protein sequence ID" value="RKX69483.1"/>
    <property type="molecule type" value="Genomic_DNA"/>
</dbReference>
<evidence type="ECO:0000256" key="1">
    <source>
        <dbReference type="ARBA" id="ARBA00045876"/>
    </source>
</evidence>
<dbReference type="Pfam" id="PF13646">
    <property type="entry name" value="HEAT_2"/>
    <property type="match status" value="1"/>
</dbReference>
<protein>
    <recommendedName>
        <fullName evidence="4">HEAT repeat domain-containing protein</fullName>
    </recommendedName>
</protein>
<dbReference type="SMART" id="SM00567">
    <property type="entry name" value="EZ_HEAT"/>
    <property type="match status" value="4"/>
</dbReference>
<comment type="caution">
    <text evidence="2">The sequence shown here is derived from an EMBL/GenBank/DDBJ whole genome shotgun (WGS) entry which is preliminary data.</text>
</comment>
<dbReference type="PANTHER" id="PTHR12697:SF5">
    <property type="entry name" value="DEOXYHYPUSINE HYDROXYLASE"/>
    <property type="match status" value="1"/>
</dbReference>
<evidence type="ECO:0008006" key="4">
    <source>
        <dbReference type="Google" id="ProtNLM"/>
    </source>
</evidence>
<dbReference type="PROSITE" id="PS50077">
    <property type="entry name" value="HEAT_REPEAT"/>
    <property type="match status" value="1"/>
</dbReference>
<dbReference type="Gene3D" id="1.25.10.10">
    <property type="entry name" value="Leucine-rich Repeat Variant"/>
    <property type="match status" value="2"/>
</dbReference>
<dbReference type="Proteomes" id="UP000268469">
    <property type="component" value="Unassembled WGS sequence"/>
</dbReference>
<evidence type="ECO:0000313" key="3">
    <source>
        <dbReference type="Proteomes" id="UP000268469"/>
    </source>
</evidence>
<sequence>MAEIPSRVKSDFIKNLGIGINISRMYPSGHPSLDATLGRIYDLAQEIFNYSDEFSIYVLENIIFFEEEKFDIKKIPAINAMLSSFHKLNVRSVTFRDDMTMAELKAFLTVMGMGREELENYGDIVLLVKDHGIEGIRVNEVEYGIIKGGVQTTKKVDLEEFIKALTQSMSEEASIKFLTEIIGIEKGDNEIVQSRKVVRALERISRLIIERYGEESWGEYSLLLAKALENLSPSVKAQLARIKTENERLAETIRDIITTMSNDDLVNLISRRASEETDLPDDVILILKKLTGPRLSELMPRLKDTLTEEIYKKLVERLAPKEAEEKKKEKGLEGEMRSYYPLLRDKDPEKRRRGIVGITRVIVKLIRNGEIDTARMGINRLSATSDVESDERNFKMILGSLVKIGEEENAKTLCELINKIIIRHASRIGDEFTSRRKAAITILGKLGNIEHLSVLFSALWESGLYNETRDALLQFGERVVEPLLNYLGDVEDRGVRMKIIDILKRVNREDLMPVLRELIKDERWYVRRNIVTLLGEFRDHESVEEIGKCLKDKSRQVRLEAIESLARIGGEKVAGYLMEILDGEVDEIFVKAATYLPKSMARKALPKLIPLLKRKRAIPDKEEEEFRRGVIRAIANIGSEEAIEPLVRVVKDSPLFKGKLLTETKLLALDAIARCGGRERLKEFTSSRNQEIATHAQRLLKETK</sequence>